<dbReference type="EMBL" id="SDPN01000008">
    <property type="protein sequence ID" value="RXZ71975.1"/>
    <property type="molecule type" value="Genomic_DNA"/>
</dbReference>
<accession>A0A4Q2L1N1</accession>
<evidence type="ECO:0000313" key="3">
    <source>
        <dbReference type="Proteomes" id="UP000293865"/>
    </source>
</evidence>
<feature type="region of interest" description="Disordered" evidence="1">
    <location>
        <begin position="1"/>
        <end position="34"/>
    </location>
</feature>
<dbReference type="Proteomes" id="UP000293865">
    <property type="component" value="Unassembled WGS sequence"/>
</dbReference>
<protein>
    <recommendedName>
        <fullName evidence="4">LGFP repeat-containing protein</fullName>
    </recommendedName>
</protein>
<gene>
    <name evidence="2" type="ORF">ESP51_06290</name>
</gene>
<sequence length="292" mass="31900">MVGDDRRPMDRRGNCHCGKSIQSRPCTRGPEHRCRPASQFRARGRSMTERMTRIARRSHPNAARPDEVHATRVDRALSWSDFRTAVRYDPTNRLLVAVPAISAKRAEHPWLGEATGLHTRIGTADAYHREFTHGSVYWSERTGAHEVHGAIAERWKAEGGTASFLGFPTTDEQPFRANGAAAPSPGRFAHFEGGSIYWTPLHGAAIVHGMVRDIWALLGWENSALGVPVSDVVVEVESGVHRAAFERGSIEWSPAGGPIVAVMAPAASDALEVEYDGVGRLQTGFAPQPTQA</sequence>
<name>A0A4Q2L1N1_9MICO</name>
<reference evidence="2 3" key="1">
    <citation type="submission" date="2019-01" db="EMBL/GenBank/DDBJ databases">
        <title>Agromyces.</title>
        <authorList>
            <person name="Li J."/>
        </authorList>
    </citation>
    <scope>NUCLEOTIDE SEQUENCE [LARGE SCALE GENOMIC DNA]</scope>
    <source>
        <strain evidence="2 3">DSM 15934</strain>
    </source>
</reference>
<evidence type="ECO:0008006" key="4">
    <source>
        <dbReference type="Google" id="ProtNLM"/>
    </source>
</evidence>
<comment type="caution">
    <text evidence="2">The sequence shown here is derived from an EMBL/GenBank/DDBJ whole genome shotgun (WGS) entry which is preliminary data.</text>
</comment>
<dbReference type="InterPro" id="IPR013207">
    <property type="entry name" value="LGFP"/>
</dbReference>
<keyword evidence="3" id="KW-1185">Reference proteome</keyword>
<dbReference type="Pfam" id="PF08310">
    <property type="entry name" value="LGFP"/>
    <property type="match status" value="2"/>
</dbReference>
<evidence type="ECO:0000313" key="2">
    <source>
        <dbReference type="EMBL" id="RXZ71975.1"/>
    </source>
</evidence>
<dbReference type="OrthoDB" id="9763050at2"/>
<evidence type="ECO:0000256" key="1">
    <source>
        <dbReference type="SAM" id="MobiDB-lite"/>
    </source>
</evidence>
<proteinExistence type="predicted"/>
<dbReference type="AlphaFoldDB" id="A0A4Q2L1N1"/>
<organism evidence="2 3">
    <name type="scientific">Agromyces albus</name>
    <dbReference type="NCBI Taxonomy" id="205332"/>
    <lineage>
        <taxon>Bacteria</taxon>
        <taxon>Bacillati</taxon>
        <taxon>Actinomycetota</taxon>
        <taxon>Actinomycetes</taxon>
        <taxon>Micrococcales</taxon>
        <taxon>Microbacteriaceae</taxon>
        <taxon>Agromyces</taxon>
    </lineage>
</organism>
<feature type="compositionally biased region" description="Basic and acidic residues" evidence="1">
    <location>
        <begin position="1"/>
        <end position="13"/>
    </location>
</feature>